<evidence type="ECO:0000313" key="3">
    <source>
        <dbReference type="EMBL" id="GMU10412.1"/>
    </source>
</evidence>
<organism evidence="3 4">
    <name type="scientific">Corallococcus caeni</name>
    <dbReference type="NCBI Taxonomy" id="3082388"/>
    <lineage>
        <taxon>Bacteria</taxon>
        <taxon>Pseudomonadati</taxon>
        <taxon>Myxococcota</taxon>
        <taxon>Myxococcia</taxon>
        <taxon>Myxococcales</taxon>
        <taxon>Cystobacterineae</taxon>
        <taxon>Myxococcaceae</taxon>
        <taxon>Corallococcus</taxon>
    </lineage>
</organism>
<feature type="chain" id="PRO_5047046707" description="DUF2845 domain-containing protein" evidence="2">
    <location>
        <begin position="33"/>
        <end position="124"/>
    </location>
</feature>
<name>A0ABQ6R2F4_9BACT</name>
<keyword evidence="2" id="KW-0732">Signal</keyword>
<accession>A0ABQ6R2F4</accession>
<dbReference type="InterPro" id="IPR021268">
    <property type="entry name" value="DUF2845"/>
</dbReference>
<dbReference type="EMBL" id="BTTX01000008">
    <property type="protein sequence ID" value="GMU10412.1"/>
    <property type="molecule type" value="Genomic_DNA"/>
</dbReference>
<protein>
    <recommendedName>
        <fullName evidence="5">DUF2845 domain-containing protein</fullName>
    </recommendedName>
</protein>
<evidence type="ECO:0000256" key="2">
    <source>
        <dbReference type="SAM" id="SignalP"/>
    </source>
</evidence>
<reference evidence="3 4" key="1">
    <citation type="journal article" date="2024" name="Arch. Microbiol.">
        <title>Corallococcus caeni sp. nov., a novel myxobacterium isolated from activated sludge.</title>
        <authorList>
            <person name="Tomita S."/>
            <person name="Nakai R."/>
            <person name="Kuroda K."/>
            <person name="Kurashita H."/>
            <person name="Hatamoto M."/>
            <person name="Yamaguchi T."/>
            <person name="Narihiro T."/>
        </authorList>
    </citation>
    <scope>NUCLEOTIDE SEQUENCE [LARGE SCALE GENOMIC DNA]</scope>
    <source>
        <strain evidence="3 4">NO1</strain>
    </source>
</reference>
<sequence>MFPSPIFSGAPVRAHPAALVIACLALPSLAYASALRCDNKIVSEGASKTDALAKCGEPVSRESRTEYVTRKVKSKTPSEEDSTEVTSSTTVDEWTYNFGPHRLLQVAIFRDGRLVDVRSGSYGY</sequence>
<comment type="caution">
    <text evidence="3">The sequence shown here is derived from an EMBL/GenBank/DDBJ whole genome shotgun (WGS) entry which is preliminary data.</text>
</comment>
<proteinExistence type="predicted"/>
<dbReference type="Pfam" id="PF11006">
    <property type="entry name" value="DUF2845"/>
    <property type="match status" value="1"/>
</dbReference>
<feature type="signal peptide" evidence="2">
    <location>
        <begin position="1"/>
        <end position="32"/>
    </location>
</feature>
<evidence type="ECO:0000313" key="4">
    <source>
        <dbReference type="Proteomes" id="UP001342631"/>
    </source>
</evidence>
<feature type="region of interest" description="Disordered" evidence="1">
    <location>
        <begin position="66"/>
        <end position="89"/>
    </location>
</feature>
<evidence type="ECO:0000256" key="1">
    <source>
        <dbReference type="SAM" id="MobiDB-lite"/>
    </source>
</evidence>
<gene>
    <name evidence="3" type="ORF">ASNO1_66660</name>
</gene>
<dbReference type="Proteomes" id="UP001342631">
    <property type="component" value="Unassembled WGS sequence"/>
</dbReference>
<keyword evidence="4" id="KW-1185">Reference proteome</keyword>
<evidence type="ECO:0008006" key="5">
    <source>
        <dbReference type="Google" id="ProtNLM"/>
    </source>
</evidence>